<dbReference type="Proteomes" id="UP000054596">
    <property type="component" value="Unassembled WGS sequence"/>
</dbReference>
<dbReference type="SUPFAM" id="SSF54427">
    <property type="entry name" value="NTF2-like"/>
    <property type="match status" value="1"/>
</dbReference>
<comment type="similarity">
    <text evidence="1">Belongs to the bacterial ring-hydroxylating dioxygenase beta subunit family.</text>
</comment>
<name>A0A158CE02_9BURK</name>
<dbReference type="InterPro" id="IPR000391">
    <property type="entry name" value="Rng_hydr_dOase-bsu"/>
</dbReference>
<sequence length="155" mass="17725">MQDTFQLIARAQAEYARCIDDGDLTQWPDFFVGECVYKVTTEENHKRGLEAGLIYAASRGMLIDRIASLRDANIYERHAYRHLLGQPYIVSENGDEVRSETSFMVARIMRDGTTSLFVTGRYLDVYVRHESSVKLRERIAVCDSSRIDTLLALPL</sequence>
<dbReference type="AlphaFoldDB" id="A0A158CE02"/>
<dbReference type="Pfam" id="PF00866">
    <property type="entry name" value="Ring_hydroxyl_B"/>
    <property type="match status" value="1"/>
</dbReference>
<dbReference type="STRING" id="1777143.AWB82_05297"/>
<evidence type="ECO:0000313" key="3">
    <source>
        <dbReference type="EMBL" id="SAK80501.1"/>
    </source>
</evidence>
<keyword evidence="4" id="KW-1185">Reference proteome</keyword>
<dbReference type="InterPro" id="IPR032710">
    <property type="entry name" value="NTF2-like_dom_sf"/>
</dbReference>
<evidence type="ECO:0000256" key="1">
    <source>
        <dbReference type="ARBA" id="ARBA00009570"/>
    </source>
</evidence>
<proteinExistence type="inferred from homology"/>
<evidence type="ECO:0000256" key="2">
    <source>
        <dbReference type="ARBA" id="ARBA00023002"/>
    </source>
</evidence>
<protein>
    <submittedName>
        <fullName evidence="3">Aromatic-ring-hydroxylating dioxygenase subunit beta</fullName>
    </submittedName>
</protein>
<dbReference type="GO" id="GO:0051213">
    <property type="term" value="F:dioxygenase activity"/>
    <property type="evidence" value="ECO:0007669"/>
    <property type="project" value="UniProtKB-KW"/>
</dbReference>
<dbReference type="RefSeq" id="WP_235023447.1">
    <property type="nucleotide sequence ID" value="NZ_FCOJ02000047.1"/>
</dbReference>
<dbReference type="CDD" id="cd00667">
    <property type="entry name" value="ring_hydroxylating_dioxygenases_beta"/>
    <property type="match status" value="1"/>
</dbReference>
<dbReference type="EMBL" id="FCOJ02000047">
    <property type="protein sequence ID" value="SAK80501.1"/>
    <property type="molecule type" value="Genomic_DNA"/>
</dbReference>
<gene>
    <name evidence="3" type="ORF">AWB82_05297</name>
</gene>
<keyword evidence="3" id="KW-0223">Dioxygenase</keyword>
<keyword evidence="2" id="KW-0560">Oxidoreductase</keyword>
<comment type="caution">
    <text evidence="3">The sequence shown here is derived from an EMBL/GenBank/DDBJ whole genome shotgun (WGS) entry which is preliminary data.</text>
</comment>
<organism evidence="3 4">
    <name type="scientific">Caballeronia glebae</name>
    <dbReference type="NCBI Taxonomy" id="1777143"/>
    <lineage>
        <taxon>Bacteria</taxon>
        <taxon>Pseudomonadati</taxon>
        <taxon>Pseudomonadota</taxon>
        <taxon>Betaproteobacteria</taxon>
        <taxon>Burkholderiales</taxon>
        <taxon>Burkholderiaceae</taxon>
        <taxon>Caballeronia</taxon>
    </lineage>
</organism>
<accession>A0A158CE02</accession>
<evidence type="ECO:0000313" key="4">
    <source>
        <dbReference type="Proteomes" id="UP000054596"/>
    </source>
</evidence>
<reference evidence="3" key="1">
    <citation type="submission" date="2016-01" db="EMBL/GenBank/DDBJ databases">
        <authorList>
            <person name="Peeters C."/>
        </authorList>
    </citation>
    <scope>NUCLEOTIDE SEQUENCE [LARGE SCALE GENOMIC DNA]</scope>
    <source>
        <strain evidence="3">LMG 29325</strain>
    </source>
</reference>
<dbReference type="Gene3D" id="3.10.450.50">
    <property type="match status" value="1"/>
</dbReference>